<accession>A0A392MAM3</accession>
<keyword evidence="3" id="KW-1185">Reference proteome</keyword>
<dbReference type="EMBL" id="LXQA010006992">
    <property type="protein sequence ID" value="MCH84547.1"/>
    <property type="molecule type" value="Genomic_DNA"/>
</dbReference>
<dbReference type="Proteomes" id="UP000265520">
    <property type="component" value="Unassembled WGS sequence"/>
</dbReference>
<dbReference type="AlphaFoldDB" id="A0A392MAM3"/>
<evidence type="ECO:0008006" key="4">
    <source>
        <dbReference type="Google" id="ProtNLM"/>
    </source>
</evidence>
<evidence type="ECO:0000256" key="1">
    <source>
        <dbReference type="SAM" id="SignalP"/>
    </source>
</evidence>
<name>A0A392MAM3_9FABA</name>
<gene>
    <name evidence="2" type="ORF">A2U01_0005379</name>
</gene>
<feature type="signal peptide" evidence="1">
    <location>
        <begin position="1"/>
        <end position="25"/>
    </location>
</feature>
<feature type="chain" id="PRO_5017210565" description="Secreted protein" evidence="1">
    <location>
        <begin position="26"/>
        <end position="83"/>
    </location>
</feature>
<proteinExistence type="predicted"/>
<sequence length="83" mass="9429">MKFFIGSIQFVVPILVEVATGTSQAREDVRSCVLVPWDVSGFEYFQLFNVPPEHGQVFSSHFQGKVYSRYASFVFGLVICCRE</sequence>
<evidence type="ECO:0000313" key="2">
    <source>
        <dbReference type="EMBL" id="MCH84547.1"/>
    </source>
</evidence>
<evidence type="ECO:0000313" key="3">
    <source>
        <dbReference type="Proteomes" id="UP000265520"/>
    </source>
</evidence>
<organism evidence="2 3">
    <name type="scientific">Trifolium medium</name>
    <dbReference type="NCBI Taxonomy" id="97028"/>
    <lineage>
        <taxon>Eukaryota</taxon>
        <taxon>Viridiplantae</taxon>
        <taxon>Streptophyta</taxon>
        <taxon>Embryophyta</taxon>
        <taxon>Tracheophyta</taxon>
        <taxon>Spermatophyta</taxon>
        <taxon>Magnoliopsida</taxon>
        <taxon>eudicotyledons</taxon>
        <taxon>Gunneridae</taxon>
        <taxon>Pentapetalae</taxon>
        <taxon>rosids</taxon>
        <taxon>fabids</taxon>
        <taxon>Fabales</taxon>
        <taxon>Fabaceae</taxon>
        <taxon>Papilionoideae</taxon>
        <taxon>50 kb inversion clade</taxon>
        <taxon>NPAAA clade</taxon>
        <taxon>Hologalegina</taxon>
        <taxon>IRL clade</taxon>
        <taxon>Trifolieae</taxon>
        <taxon>Trifolium</taxon>
    </lineage>
</organism>
<protein>
    <recommendedName>
        <fullName evidence="4">Secreted protein</fullName>
    </recommendedName>
</protein>
<keyword evidence="1" id="KW-0732">Signal</keyword>
<reference evidence="2 3" key="1">
    <citation type="journal article" date="2018" name="Front. Plant Sci.">
        <title>Red Clover (Trifolium pratense) and Zigzag Clover (T. medium) - A Picture of Genomic Similarities and Differences.</title>
        <authorList>
            <person name="Dluhosova J."/>
            <person name="Istvanek J."/>
            <person name="Nedelnik J."/>
            <person name="Repkova J."/>
        </authorList>
    </citation>
    <scope>NUCLEOTIDE SEQUENCE [LARGE SCALE GENOMIC DNA]</scope>
    <source>
        <strain evidence="3">cv. 10/8</strain>
        <tissue evidence="2">Leaf</tissue>
    </source>
</reference>
<comment type="caution">
    <text evidence="2">The sequence shown here is derived from an EMBL/GenBank/DDBJ whole genome shotgun (WGS) entry which is preliminary data.</text>
</comment>